<name>A0A914B9Z1_PATMI</name>
<dbReference type="EnsemblMetazoa" id="XM_038216727.1">
    <property type="protein sequence ID" value="XP_038072655.1"/>
    <property type="gene ID" value="LOC119741073"/>
</dbReference>
<feature type="transmembrane region" description="Helical" evidence="3">
    <location>
        <begin position="133"/>
        <end position="151"/>
    </location>
</feature>
<keyword evidence="1" id="KW-0175">Coiled coil</keyword>
<reference evidence="4" key="1">
    <citation type="submission" date="2022-11" db="UniProtKB">
        <authorList>
            <consortium name="EnsemblMetazoa"/>
        </authorList>
    </citation>
    <scope>IDENTIFICATION</scope>
</reference>
<dbReference type="OMA" id="HPCQPVY"/>
<evidence type="ECO:0000256" key="2">
    <source>
        <dbReference type="SAM" id="MobiDB-lite"/>
    </source>
</evidence>
<evidence type="ECO:0000256" key="3">
    <source>
        <dbReference type="SAM" id="Phobius"/>
    </source>
</evidence>
<dbReference type="RefSeq" id="XP_038072655.1">
    <property type="nucleotide sequence ID" value="XM_038216727.1"/>
</dbReference>
<evidence type="ECO:0000256" key="1">
    <source>
        <dbReference type="SAM" id="Coils"/>
    </source>
</evidence>
<keyword evidence="3" id="KW-0472">Membrane</keyword>
<feature type="region of interest" description="Disordered" evidence="2">
    <location>
        <begin position="88"/>
        <end position="121"/>
    </location>
</feature>
<keyword evidence="3" id="KW-0812">Transmembrane</keyword>
<dbReference type="GeneID" id="119741073"/>
<keyword evidence="5" id="KW-1185">Reference proteome</keyword>
<evidence type="ECO:0000313" key="5">
    <source>
        <dbReference type="Proteomes" id="UP000887568"/>
    </source>
</evidence>
<accession>A0A914B9Z1</accession>
<protein>
    <submittedName>
        <fullName evidence="4">Uncharacterized protein</fullName>
    </submittedName>
</protein>
<evidence type="ECO:0000313" key="4">
    <source>
        <dbReference type="EnsemblMetazoa" id="XP_038072655.1"/>
    </source>
</evidence>
<dbReference type="AlphaFoldDB" id="A0A914B9Z1"/>
<dbReference type="OrthoDB" id="10507031at2759"/>
<organism evidence="4 5">
    <name type="scientific">Patiria miniata</name>
    <name type="common">Bat star</name>
    <name type="synonym">Asterina miniata</name>
    <dbReference type="NCBI Taxonomy" id="46514"/>
    <lineage>
        <taxon>Eukaryota</taxon>
        <taxon>Metazoa</taxon>
        <taxon>Echinodermata</taxon>
        <taxon>Eleutherozoa</taxon>
        <taxon>Asterozoa</taxon>
        <taxon>Asteroidea</taxon>
        <taxon>Valvatacea</taxon>
        <taxon>Valvatida</taxon>
        <taxon>Asterinidae</taxon>
        <taxon>Patiria</taxon>
    </lineage>
</organism>
<dbReference type="Proteomes" id="UP000887568">
    <property type="component" value="Unplaced"/>
</dbReference>
<sequence>MAEKPVENQPVAKPVISVTISGETTVRRLHGGADGAGGNFNKMLRRRRRSTDSPRELGLLREEKIAKQKLKEDLSRLASKVQKLKAVLAKRRTSSRGGDGGQNPVRYRWRDNKRGSNQAPDDWDEALDSASNFFLVSLAALLALWLAVNLFRGVAVYLLPELFLECAVLPPQTTAGVITSADISAVSDWRARTALAWQLLFGHHPCQPVYLHPQCAGQSQV</sequence>
<feature type="region of interest" description="Disordered" evidence="2">
    <location>
        <begin position="28"/>
        <end position="56"/>
    </location>
</feature>
<feature type="coiled-coil region" evidence="1">
    <location>
        <begin position="60"/>
        <end position="87"/>
    </location>
</feature>
<proteinExistence type="predicted"/>
<keyword evidence="3" id="KW-1133">Transmembrane helix</keyword>